<evidence type="ECO:0000256" key="1">
    <source>
        <dbReference type="ARBA" id="ARBA00004141"/>
    </source>
</evidence>
<evidence type="ECO:0000256" key="5">
    <source>
        <dbReference type="ARBA" id="ARBA00022989"/>
    </source>
</evidence>
<keyword evidence="5 7" id="KW-1133">Transmembrane helix</keyword>
<proteinExistence type="predicted"/>
<keyword evidence="4 7" id="KW-0812">Transmembrane</keyword>
<evidence type="ECO:0000259" key="8">
    <source>
        <dbReference type="Pfam" id="PF00535"/>
    </source>
</evidence>
<dbReference type="GO" id="GO:0005886">
    <property type="term" value="C:plasma membrane"/>
    <property type="evidence" value="ECO:0007669"/>
    <property type="project" value="TreeGrafter"/>
</dbReference>
<keyword evidence="2" id="KW-0328">Glycosyltransferase</keyword>
<feature type="transmembrane region" description="Helical" evidence="7">
    <location>
        <begin position="238"/>
        <end position="259"/>
    </location>
</feature>
<sequence>MKKPVLTIVVPCYNEEEVFLETAKQLTAVLEDLLDEHLIAAESKILFVDDGSRDRTWSLIEKESETNPFVTGLKLSRNFGHQKALLAGLETAKNYSDCVISIDADLQDDVSVIREFVVKYWEGFDIVYGVRRSRKTDTFFKRATAQGFYRFMRKMGIHLVYNHADFRLMSKRALEELSRYSEANVFLRGIVPLLGFRSTEVLYDRKGRFAGESKYPLKKMLAFAFDGMTSFSVAPIRFITFIGFLSFLLSSAAGIYALIVKLLGHAESGWTSLMISIWFIGGLLLMSIGLIGEYIGKIYQEVKRRPRFTIEENLYSRQMEHELSLPSFHEKERVKS</sequence>
<keyword evidence="6 7" id="KW-0472">Membrane</keyword>
<dbReference type="Gene3D" id="3.90.550.10">
    <property type="entry name" value="Spore Coat Polysaccharide Biosynthesis Protein SpsA, Chain A"/>
    <property type="match status" value="1"/>
</dbReference>
<protein>
    <submittedName>
        <fullName evidence="9">Glycosyltransferase involved in cell wall biosynthesis</fullName>
    </submittedName>
</protein>
<organism evidence="9 10">
    <name type="scientific">Thermaerobacillus caldiproteolyticus</name>
    <dbReference type="NCBI Taxonomy" id="247480"/>
    <lineage>
        <taxon>Bacteria</taxon>
        <taxon>Bacillati</taxon>
        <taxon>Bacillota</taxon>
        <taxon>Bacilli</taxon>
        <taxon>Bacillales</taxon>
        <taxon>Anoxybacillaceae</taxon>
        <taxon>Thermaerobacillus</taxon>
    </lineage>
</organism>
<dbReference type="PANTHER" id="PTHR48090:SF1">
    <property type="entry name" value="PROPHAGE BACTOPRENOL GLUCOSYL TRANSFERASE HOMOLOG"/>
    <property type="match status" value="1"/>
</dbReference>
<dbReference type="RefSeq" id="WP_181556542.1">
    <property type="nucleotide sequence ID" value="NZ_JACDUT010000007.1"/>
</dbReference>
<reference evidence="9 10" key="1">
    <citation type="submission" date="2020-07" db="EMBL/GenBank/DDBJ databases">
        <title>Genomic Encyclopedia of Type Strains, Phase IV (KMG-IV): sequencing the most valuable type-strain genomes for metagenomic binning, comparative biology and taxonomic classification.</title>
        <authorList>
            <person name="Goeker M."/>
        </authorList>
    </citation>
    <scope>NUCLEOTIDE SEQUENCE [LARGE SCALE GENOMIC DNA]</scope>
    <source>
        <strain evidence="9 10">DSM 15730</strain>
    </source>
</reference>
<comment type="subcellular location">
    <subcellularLocation>
        <location evidence="1">Membrane</location>
        <topology evidence="1">Multi-pass membrane protein</topology>
    </subcellularLocation>
</comment>
<dbReference type="AlphaFoldDB" id="A0A7V9Z811"/>
<keyword evidence="10" id="KW-1185">Reference proteome</keyword>
<dbReference type="PANTHER" id="PTHR48090">
    <property type="entry name" value="UNDECAPRENYL-PHOSPHATE 4-DEOXY-4-FORMAMIDO-L-ARABINOSE TRANSFERASE-RELATED"/>
    <property type="match status" value="1"/>
</dbReference>
<evidence type="ECO:0000313" key="9">
    <source>
        <dbReference type="EMBL" id="MBA2875764.1"/>
    </source>
</evidence>
<feature type="transmembrane region" description="Helical" evidence="7">
    <location>
        <begin position="271"/>
        <end position="295"/>
    </location>
</feature>
<gene>
    <name evidence="9" type="ORF">HNR31_002554</name>
</gene>
<accession>A0A7V9Z811</accession>
<dbReference type="SUPFAM" id="SSF53448">
    <property type="entry name" value="Nucleotide-diphospho-sugar transferases"/>
    <property type="match status" value="1"/>
</dbReference>
<evidence type="ECO:0000256" key="4">
    <source>
        <dbReference type="ARBA" id="ARBA00022692"/>
    </source>
</evidence>
<dbReference type="InterPro" id="IPR029044">
    <property type="entry name" value="Nucleotide-diphossugar_trans"/>
</dbReference>
<feature type="domain" description="Glycosyltransferase 2-like" evidence="8">
    <location>
        <begin position="7"/>
        <end position="177"/>
    </location>
</feature>
<dbReference type="GO" id="GO:0016757">
    <property type="term" value="F:glycosyltransferase activity"/>
    <property type="evidence" value="ECO:0007669"/>
    <property type="project" value="UniProtKB-KW"/>
</dbReference>
<evidence type="ECO:0000256" key="6">
    <source>
        <dbReference type="ARBA" id="ARBA00023136"/>
    </source>
</evidence>
<evidence type="ECO:0000256" key="3">
    <source>
        <dbReference type="ARBA" id="ARBA00022679"/>
    </source>
</evidence>
<comment type="caution">
    <text evidence="9">The sequence shown here is derived from an EMBL/GenBank/DDBJ whole genome shotgun (WGS) entry which is preliminary data.</text>
</comment>
<dbReference type="Proteomes" id="UP000523087">
    <property type="component" value="Unassembled WGS sequence"/>
</dbReference>
<dbReference type="InterPro" id="IPR050256">
    <property type="entry name" value="Glycosyltransferase_2"/>
</dbReference>
<evidence type="ECO:0000256" key="7">
    <source>
        <dbReference type="SAM" id="Phobius"/>
    </source>
</evidence>
<name>A0A7V9Z811_9BACL</name>
<keyword evidence="3 9" id="KW-0808">Transferase</keyword>
<dbReference type="Pfam" id="PF00535">
    <property type="entry name" value="Glycos_transf_2"/>
    <property type="match status" value="1"/>
</dbReference>
<evidence type="ECO:0000313" key="10">
    <source>
        <dbReference type="Proteomes" id="UP000523087"/>
    </source>
</evidence>
<evidence type="ECO:0000256" key="2">
    <source>
        <dbReference type="ARBA" id="ARBA00022676"/>
    </source>
</evidence>
<dbReference type="CDD" id="cd04187">
    <property type="entry name" value="DPM1_like_bac"/>
    <property type="match status" value="1"/>
</dbReference>
<dbReference type="EMBL" id="JACDUT010000007">
    <property type="protein sequence ID" value="MBA2875764.1"/>
    <property type="molecule type" value="Genomic_DNA"/>
</dbReference>
<dbReference type="InterPro" id="IPR001173">
    <property type="entry name" value="Glyco_trans_2-like"/>
</dbReference>